<dbReference type="RefSeq" id="WP_116171720.1">
    <property type="nucleotide sequence ID" value="NZ_CP033058.2"/>
</dbReference>
<evidence type="ECO:0000313" key="1">
    <source>
        <dbReference type="EMBL" id="AZZ65450.1"/>
    </source>
</evidence>
<dbReference type="AlphaFoldDB" id="A0A3Q9VA64"/>
<dbReference type="KEGG" id="mphc:DMC14_001440"/>
<keyword evidence="2" id="KW-1185">Reference proteome</keyword>
<name>A0A3Q9VA64_9BACT</name>
<proteinExistence type="predicted"/>
<dbReference type="EMBL" id="CP033058">
    <property type="protein sequence ID" value="AZZ65450.1"/>
    <property type="molecule type" value="Genomic_DNA"/>
</dbReference>
<evidence type="ECO:0000313" key="2">
    <source>
        <dbReference type="Proteomes" id="UP000256585"/>
    </source>
</evidence>
<sequence length="132" mass="16162">MLLDNEDGKDKPLRKINNKLKDKSKFEKLKENHYINLNENLYIWIVHKNKKIEKENWEIENLFLDTTTETTINEKKFEWKYPDLSKTDYIKTYSKNIFAKYVYKNYENIDFKNFIPFLDDLNEILIEAENKI</sequence>
<dbReference type="Proteomes" id="UP000256585">
    <property type="component" value="Chromosome"/>
</dbReference>
<reference evidence="1" key="1">
    <citation type="submission" date="2019-03" db="EMBL/GenBank/DDBJ databases">
        <title>Draft Sequence and Annotation of the Mycoplasma phocicerebrale Strain 1049T Genome.</title>
        <authorList>
            <person name="Frasca S.Jr."/>
            <person name="Kutish G.F."/>
            <person name="Castellanos Gell J."/>
            <person name="Michaels D.L."/>
            <person name="Brown D.R."/>
        </authorList>
    </citation>
    <scope>NUCLEOTIDE SEQUENCE</scope>
    <source>
        <strain evidence="1">1049</strain>
    </source>
</reference>
<gene>
    <name evidence="1" type="ORF">DMC14_001440</name>
</gene>
<organism evidence="1 2">
    <name type="scientific">Metamycoplasma phocicerebrale</name>
    <dbReference type="NCBI Taxonomy" id="142649"/>
    <lineage>
        <taxon>Bacteria</taxon>
        <taxon>Bacillati</taxon>
        <taxon>Mycoplasmatota</taxon>
        <taxon>Mycoplasmoidales</taxon>
        <taxon>Metamycoplasmataceae</taxon>
        <taxon>Metamycoplasma</taxon>
    </lineage>
</organism>
<protein>
    <submittedName>
        <fullName evidence="1">Uncharacterized protein</fullName>
    </submittedName>
</protein>
<accession>A0A3Q9VA64</accession>